<keyword evidence="3" id="KW-0808">Transferase</keyword>
<dbReference type="AlphaFoldDB" id="A0A285D5F8"/>
<dbReference type="InterPro" id="IPR011009">
    <property type="entry name" value="Kinase-like_dom_sf"/>
</dbReference>
<dbReference type="GO" id="GO:0004413">
    <property type="term" value="F:homoserine kinase activity"/>
    <property type="evidence" value="ECO:0007669"/>
    <property type="project" value="TreeGrafter"/>
</dbReference>
<evidence type="ECO:0000259" key="2">
    <source>
        <dbReference type="Pfam" id="PF01636"/>
    </source>
</evidence>
<sequence length="333" mass="39028">MEAIVEKVFTEEIIMKGKQLFSVGGEWKKLGDFESFIFSGNLETTGTACILRFTHSSHRSSKDVFAEVEWVAYLKEKGARVPQHYYSIHHNLTEEIQAEDGSYFIVACYEMFEGSRIKWTEIEEEGNWEIVEEWGRTIGQLHRITKDYSPKDALKRLSWRDEELLQIEAWMENPDPEIVQYRDQILRQLEALPVNRNVFGLIHSDVHTGNFLVKDGKINVFDFDDCSYHWFASDIAIALYYSILSRDFQKSEEREEIAKMFLSHFLIGYETENHLPDSALQTIPIFLQLRDIVLYAVLQKKWDLSSLDDHQTTFFNMIESRVQSQQPIVQVTF</sequence>
<evidence type="ECO:0000256" key="1">
    <source>
        <dbReference type="ARBA" id="ARBA00038240"/>
    </source>
</evidence>
<dbReference type="RefSeq" id="WP_097160245.1">
    <property type="nucleotide sequence ID" value="NZ_JBEPMQ010000011.1"/>
</dbReference>
<dbReference type="PANTHER" id="PTHR21064">
    <property type="entry name" value="AMINOGLYCOSIDE PHOSPHOTRANSFERASE DOMAIN-CONTAINING PROTEIN-RELATED"/>
    <property type="match status" value="1"/>
</dbReference>
<proteinExistence type="inferred from homology"/>
<gene>
    <name evidence="3" type="ORF">SAMN05877753_110214</name>
</gene>
<reference evidence="3 4" key="1">
    <citation type="submission" date="2017-08" db="EMBL/GenBank/DDBJ databases">
        <authorList>
            <person name="de Groot N.N."/>
        </authorList>
    </citation>
    <scope>NUCLEOTIDE SEQUENCE [LARGE SCALE GENOMIC DNA]</scope>
    <source>
        <strain evidence="3 4">JC228</strain>
    </source>
</reference>
<dbReference type="InterPro" id="IPR002575">
    <property type="entry name" value="Aminoglycoside_PTrfase"/>
</dbReference>
<keyword evidence="4" id="KW-1185">Reference proteome</keyword>
<dbReference type="OrthoDB" id="4030632at2"/>
<dbReference type="SUPFAM" id="SSF56112">
    <property type="entry name" value="Protein kinase-like (PK-like)"/>
    <property type="match status" value="1"/>
</dbReference>
<evidence type="ECO:0000313" key="4">
    <source>
        <dbReference type="Proteomes" id="UP000219546"/>
    </source>
</evidence>
<dbReference type="Pfam" id="PF01636">
    <property type="entry name" value="APH"/>
    <property type="match status" value="1"/>
</dbReference>
<dbReference type="EMBL" id="OAOP01000010">
    <property type="protein sequence ID" value="SNX75009.1"/>
    <property type="molecule type" value="Genomic_DNA"/>
</dbReference>
<name>A0A285D5F8_9BACI</name>
<organism evidence="3 4">
    <name type="scientific">Bacillus oleivorans</name>
    <dbReference type="NCBI Taxonomy" id="1448271"/>
    <lineage>
        <taxon>Bacteria</taxon>
        <taxon>Bacillati</taxon>
        <taxon>Bacillota</taxon>
        <taxon>Bacilli</taxon>
        <taxon>Bacillales</taxon>
        <taxon>Bacillaceae</taxon>
        <taxon>Bacillus</taxon>
    </lineage>
</organism>
<protein>
    <submittedName>
        <fullName evidence="3">Ser/Thr protein kinase RdoA (MazF antagonist)</fullName>
    </submittedName>
</protein>
<comment type="similarity">
    <text evidence="1">Belongs to the pseudomonas-type ThrB family.</text>
</comment>
<dbReference type="PANTHER" id="PTHR21064:SF6">
    <property type="entry name" value="AMINOGLYCOSIDE PHOSPHOTRANSFERASE DOMAIN-CONTAINING PROTEIN"/>
    <property type="match status" value="1"/>
</dbReference>
<evidence type="ECO:0000313" key="3">
    <source>
        <dbReference type="EMBL" id="SNX75009.1"/>
    </source>
</evidence>
<feature type="domain" description="Aminoglycoside phosphotransferase" evidence="2">
    <location>
        <begin position="44"/>
        <end position="247"/>
    </location>
</feature>
<dbReference type="Gene3D" id="3.90.1200.10">
    <property type="match status" value="1"/>
</dbReference>
<dbReference type="GO" id="GO:0009088">
    <property type="term" value="P:threonine biosynthetic process"/>
    <property type="evidence" value="ECO:0007669"/>
    <property type="project" value="TreeGrafter"/>
</dbReference>
<dbReference type="Proteomes" id="UP000219546">
    <property type="component" value="Unassembled WGS sequence"/>
</dbReference>
<dbReference type="InterPro" id="IPR050249">
    <property type="entry name" value="Pseudomonas-type_ThrB"/>
</dbReference>
<keyword evidence="3" id="KW-0418">Kinase</keyword>
<accession>A0A285D5F8</accession>